<dbReference type="Proteomes" id="UP000321461">
    <property type="component" value="Unassembled WGS sequence"/>
</dbReference>
<comment type="caution">
    <text evidence="1">The sequence shown here is derived from an EMBL/GenBank/DDBJ whole genome shotgun (WGS) entry which is preliminary data.</text>
</comment>
<organism evidence="1 2">
    <name type="scientific">Escherichia coli</name>
    <dbReference type="NCBI Taxonomy" id="562"/>
    <lineage>
        <taxon>Bacteria</taxon>
        <taxon>Pseudomonadati</taxon>
        <taxon>Pseudomonadota</taxon>
        <taxon>Gammaproteobacteria</taxon>
        <taxon>Enterobacterales</taxon>
        <taxon>Enterobacteriaceae</taxon>
        <taxon>Escherichia</taxon>
    </lineage>
</organism>
<dbReference type="EMBL" id="VSBS01000283">
    <property type="protein sequence ID" value="TXT01833.1"/>
    <property type="molecule type" value="Genomic_DNA"/>
</dbReference>
<dbReference type="RefSeq" id="WP_097509611.1">
    <property type="nucleotide sequence ID" value="NZ_CBDISV020000004.1"/>
</dbReference>
<evidence type="ECO:0000313" key="1">
    <source>
        <dbReference type="EMBL" id="TXT01833.1"/>
    </source>
</evidence>
<gene>
    <name evidence="1" type="ORF">FWK02_10345</name>
</gene>
<dbReference type="AlphaFoldDB" id="A0A4Q8EX67"/>
<name>A0A4Q8EX67_ECOLX</name>
<proteinExistence type="predicted"/>
<protein>
    <submittedName>
        <fullName evidence="1">Uncharacterized protein</fullName>
    </submittedName>
</protein>
<accession>A0A4Q8EX67</accession>
<reference evidence="1 2" key="1">
    <citation type="submission" date="2019-08" db="EMBL/GenBank/DDBJ databases">
        <title>Whole genome analysis of cultivated E. coli strains isolated from CD patients and healthy donors.</title>
        <authorList>
            <person name="Siniagina M.N."/>
            <person name="Markelova M.I."/>
            <person name="Laikov A.V."/>
            <person name="Boulygina E.A."/>
            <person name="Khusnutdinova D.R."/>
            <person name="Kharchenko A."/>
            <person name="Grigoryeva T.V."/>
        </authorList>
    </citation>
    <scope>NUCLEOTIDE SEQUENCE [LARGE SCALE GENOMIC DNA]</scope>
    <source>
        <strain evidence="1 2">3_77_5</strain>
    </source>
</reference>
<sequence>MSHNFIKMLRRFLISLAAAYKLIIFGASCYFFALCDRYFVVKIQSGADSHGVFPNELVTPERERVIKVKGAIRVTAPDRKGPKTKGKKLAQS</sequence>
<evidence type="ECO:0000313" key="2">
    <source>
        <dbReference type="Proteomes" id="UP000321461"/>
    </source>
</evidence>